<comment type="caution">
    <text evidence="3">The sequence shown here is derived from an EMBL/GenBank/DDBJ whole genome shotgun (WGS) entry which is preliminary data.</text>
</comment>
<keyword evidence="1" id="KW-0472">Membrane</keyword>
<evidence type="ECO:0000259" key="2">
    <source>
        <dbReference type="Pfam" id="PF04028"/>
    </source>
</evidence>
<evidence type="ECO:0000313" key="4">
    <source>
        <dbReference type="Proteomes" id="UP000316304"/>
    </source>
</evidence>
<sequence length="254" mass="28213">MTLHVEPLDFVYLTKTFSRFSFLMIAMNKQFAWLIGCGVGLLIMLTRWTLRFHFHNDSRADLTAQGIGHVYASLHAHQIAGSMAAERGTVAMVSRSTDGEIVAPLLRFCGHEPVRGSSGGVRKGGTTALNQMIRRVNEGRVATLAIDGPRGPRGRVYGGAAMLGMKTTAAVLPAVVIPRNRWILKSTWDRMQFPLPFTRVDAYFGDPMRPRAGETVEAFTLRIETELHRLEQTYDPAESKFLAVRDAPEQQRAA</sequence>
<keyword evidence="4" id="KW-1185">Reference proteome</keyword>
<gene>
    <name evidence="3" type="ORF">Pla52o_22990</name>
</gene>
<name>A0A5C6CJ61_9BACT</name>
<reference evidence="3 4" key="1">
    <citation type="submission" date="2019-02" db="EMBL/GenBank/DDBJ databases">
        <title>Deep-cultivation of Planctomycetes and their phenomic and genomic characterization uncovers novel biology.</title>
        <authorList>
            <person name="Wiegand S."/>
            <person name="Jogler M."/>
            <person name="Boedeker C."/>
            <person name="Pinto D."/>
            <person name="Vollmers J."/>
            <person name="Rivas-Marin E."/>
            <person name="Kohn T."/>
            <person name="Peeters S.H."/>
            <person name="Heuer A."/>
            <person name="Rast P."/>
            <person name="Oberbeckmann S."/>
            <person name="Bunk B."/>
            <person name="Jeske O."/>
            <person name="Meyerdierks A."/>
            <person name="Storesund J.E."/>
            <person name="Kallscheuer N."/>
            <person name="Luecker S."/>
            <person name="Lage O.M."/>
            <person name="Pohl T."/>
            <person name="Merkel B.J."/>
            <person name="Hornburger P."/>
            <person name="Mueller R.-W."/>
            <person name="Bruemmer F."/>
            <person name="Labrenz M."/>
            <person name="Spormann A.M."/>
            <person name="Op Den Camp H."/>
            <person name="Overmann J."/>
            <person name="Amann R."/>
            <person name="Jetten M.S.M."/>
            <person name="Mascher T."/>
            <person name="Medema M.H."/>
            <person name="Devos D.P."/>
            <person name="Kaster A.-K."/>
            <person name="Ovreas L."/>
            <person name="Rohde M."/>
            <person name="Galperin M.Y."/>
            <person name="Jogler C."/>
        </authorList>
    </citation>
    <scope>NUCLEOTIDE SEQUENCE [LARGE SCALE GENOMIC DNA]</scope>
    <source>
        <strain evidence="3 4">Pla52o</strain>
    </source>
</reference>
<dbReference type="Proteomes" id="UP000316304">
    <property type="component" value="Unassembled WGS sequence"/>
</dbReference>
<dbReference type="CDD" id="cd07983">
    <property type="entry name" value="LPLAT_DUF374-like"/>
    <property type="match status" value="1"/>
</dbReference>
<evidence type="ECO:0000256" key="1">
    <source>
        <dbReference type="SAM" id="Phobius"/>
    </source>
</evidence>
<dbReference type="InterPro" id="IPR007172">
    <property type="entry name" value="DUF374"/>
</dbReference>
<keyword evidence="1" id="KW-0812">Transmembrane</keyword>
<proteinExistence type="predicted"/>
<dbReference type="Pfam" id="PF04028">
    <property type="entry name" value="DUF374"/>
    <property type="match status" value="1"/>
</dbReference>
<dbReference type="EMBL" id="SJPT01000003">
    <property type="protein sequence ID" value="TWU24372.1"/>
    <property type="molecule type" value="Genomic_DNA"/>
</dbReference>
<organism evidence="3 4">
    <name type="scientific">Novipirellula galeiformis</name>
    <dbReference type="NCBI Taxonomy" id="2528004"/>
    <lineage>
        <taxon>Bacteria</taxon>
        <taxon>Pseudomonadati</taxon>
        <taxon>Planctomycetota</taxon>
        <taxon>Planctomycetia</taxon>
        <taxon>Pirellulales</taxon>
        <taxon>Pirellulaceae</taxon>
        <taxon>Novipirellula</taxon>
    </lineage>
</organism>
<dbReference type="AlphaFoldDB" id="A0A5C6CJ61"/>
<accession>A0A5C6CJ61</accession>
<feature type="transmembrane region" description="Helical" evidence="1">
    <location>
        <begin position="31"/>
        <end position="50"/>
    </location>
</feature>
<evidence type="ECO:0000313" key="3">
    <source>
        <dbReference type="EMBL" id="TWU24372.1"/>
    </source>
</evidence>
<protein>
    <recommendedName>
        <fullName evidence="2">DUF374 domain-containing protein</fullName>
    </recommendedName>
</protein>
<dbReference type="OrthoDB" id="9810508at2"/>
<feature type="domain" description="DUF374" evidence="2">
    <location>
        <begin position="85"/>
        <end position="153"/>
    </location>
</feature>
<keyword evidence="1" id="KW-1133">Transmembrane helix</keyword>